<keyword evidence="5 7" id="KW-0067">ATP-binding</keyword>
<evidence type="ECO:0000313" key="15">
    <source>
        <dbReference type="EMBL" id="VFK18355.1"/>
    </source>
</evidence>
<evidence type="ECO:0000256" key="8">
    <source>
        <dbReference type="PIRNR" id="PIRNR006630"/>
    </source>
</evidence>
<dbReference type="PROSITE" id="PS00920">
    <property type="entry name" value="NITRIL_CHT_1"/>
    <property type="match status" value="1"/>
</dbReference>
<evidence type="ECO:0000256" key="7">
    <source>
        <dbReference type="HAMAP-Rule" id="MF_02090"/>
    </source>
</evidence>
<dbReference type="InterPro" id="IPR003694">
    <property type="entry name" value="NAD_synthase"/>
</dbReference>
<dbReference type="PANTHER" id="PTHR23090:SF9">
    <property type="entry name" value="GLUTAMINE-DEPENDENT NAD(+) SYNTHETASE"/>
    <property type="match status" value="1"/>
</dbReference>
<comment type="function">
    <text evidence="7">Catalyzes the ATP-dependent amidation of deamido-NAD to form NAD. Uses L-glutamine as a nitrogen source.</text>
</comment>
<dbReference type="HAMAP" id="MF_02090">
    <property type="entry name" value="NadE_glutamine_dep"/>
    <property type="match status" value="1"/>
</dbReference>
<dbReference type="AlphaFoldDB" id="A0A450WMU4"/>
<dbReference type="EMBL" id="CAADFL010000541">
    <property type="protein sequence ID" value="VFK18355.1"/>
    <property type="molecule type" value="Genomic_DNA"/>
</dbReference>
<feature type="region of interest" description="Disordered" evidence="11">
    <location>
        <begin position="275"/>
        <end position="312"/>
    </location>
</feature>
<dbReference type="GO" id="GO:0008795">
    <property type="term" value="F:NAD+ synthase activity"/>
    <property type="evidence" value="ECO:0007669"/>
    <property type="project" value="UniProtKB-UniRule"/>
</dbReference>
<dbReference type="Pfam" id="PF00795">
    <property type="entry name" value="CN_hydrolase"/>
    <property type="match status" value="1"/>
</dbReference>
<evidence type="ECO:0000313" key="14">
    <source>
        <dbReference type="EMBL" id="VFJ72085.1"/>
    </source>
</evidence>
<evidence type="ECO:0000256" key="5">
    <source>
        <dbReference type="ARBA" id="ARBA00022840"/>
    </source>
</evidence>
<evidence type="ECO:0000259" key="12">
    <source>
        <dbReference type="PROSITE" id="PS50263"/>
    </source>
</evidence>
<dbReference type="EMBL" id="CAADFA010000631">
    <property type="protein sequence ID" value="VFJ72085.1"/>
    <property type="molecule type" value="Genomic_DNA"/>
</dbReference>
<dbReference type="GO" id="GO:0000257">
    <property type="term" value="F:nitrilase activity"/>
    <property type="evidence" value="ECO:0007669"/>
    <property type="project" value="UniProtKB-ARBA"/>
</dbReference>
<evidence type="ECO:0000256" key="6">
    <source>
        <dbReference type="ARBA" id="ARBA00023027"/>
    </source>
</evidence>
<feature type="active site" description="For glutaminase activity" evidence="7">
    <location>
        <position position="138"/>
    </location>
</feature>
<feature type="binding site" evidence="7">
    <location>
        <position position="144"/>
    </location>
    <ligand>
        <name>L-glutamine</name>
        <dbReference type="ChEBI" id="CHEBI:58359"/>
    </ligand>
</feature>
<feature type="active site" description="Proton acceptor; for glutaminase activity" evidence="7">
    <location>
        <position position="68"/>
    </location>
</feature>
<dbReference type="PANTHER" id="PTHR23090">
    <property type="entry name" value="NH 3 /GLUTAMINE-DEPENDENT NAD + SYNTHETASE"/>
    <property type="match status" value="1"/>
</dbReference>
<dbReference type="NCBIfam" id="NF010588">
    <property type="entry name" value="PRK13981.1"/>
    <property type="match status" value="1"/>
</dbReference>
<sequence>MRNSQPARENSPGKTALNRSPSNLPSLRIAIAQLNPVVGDISGNAEKVIENVHKARDVLGADVVIFPELTLTGYPPEDLLLRPDLYPRVDGALAGIAGNTRGIDAVLGYPHRSRKDSAKTYNACAYLRDGAVLTRYYKQELPNYGVFDEKRYFAPGHESIVVPVKGIPVALTICEDIWSPGPMRGAADLGAKLMFNINASPYHTGKIHRRRSLLARRAREGAMPIVYVNLVGGQDELVFDGHSLAVDAHGEVTFQAPDFETGLFVVEFDTLSPQVIGAPPDDRRQPADKPIENQPSGPQRAAPLSVRGRPATIRPLPDREESIYRALVTGVRDYVEKNRFSGAIVGLSGGIDSALTLAIGADALGADRVEAVLMPSRYSADMSLEDAATQATNLGVRHHVIPIEPVFSAFLHSLADVFAGTPVDVTEENIQARCRGVLLMAISNKTGKMVLTTGNKSEMAVGYATLYGDMAGGFAPLKDVSKEQVYRLASWRNDQGGNNRDKAGHGAEMTDGFSGVIPQRVLTRAPSAELAPDQKDEDSLPPYAILDAILERYVERDRSPEEIIGEGFDPETVARVIAMVLRNEHKRRQAAPGVRITPRAFGRERRYPITCGYV</sequence>
<feature type="binding site" evidence="7">
    <location>
        <position position="586"/>
    </location>
    <ligand>
        <name>deamido-NAD(+)</name>
        <dbReference type="ChEBI" id="CHEBI:58437"/>
        <note>ligand shared between two neighboring subunits</note>
    </ligand>
</feature>
<dbReference type="Gene3D" id="3.60.110.10">
    <property type="entry name" value="Carbon-nitrogen hydrolase"/>
    <property type="match status" value="1"/>
</dbReference>
<gene>
    <name evidence="7" type="primary">nadE</name>
    <name evidence="13" type="ORF">BECKFM1743A_GA0114220_102611</name>
    <name evidence="15" type="ORF">BECKFM1743B_GA0114221_105411</name>
    <name evidence="14" type="ORF">BECKFM1743C_GA0114222_106311</name>
</gene>
<feature type="binding site" evidence="7">
    <location>
        <begin position="346"/>
        <end position="353"/>
    </location>
    <ligand>
        <name>ATP</name>
        <dbReference type="ChEBI" id="CHEBI:30616"/>
    </ligand>
</feature>
<dbReference type="Gene3D" id="3.40.50.620">
    <property type="entry name" value="HUPs"/>
    <property type="match status" value="1"/>
</dbReference>
<evidence type="ECO:0000256" key="2">
    <source>
        <dbReference type="ARBA" id="ARBA00007145"/>
    </source>
</evidence>
<comment type="similarity">
    <text evidence="10">Belongs to the NAD synthetase family.</text>
</comment>
<dbReference type="GO" id="GO:0003952">
    <property type="term" value="F:NAD+ synthase (glutamine-hydrolyzing) activity"/>
    <property type="evidence" value="ECO:0007669"/>
    <property type="project" value="UniProtKB-UniRule"/>
</dbReference>
<dbReference type="InterPro" id="IPR014729">
    <property type="entry name" value="Rossmann-like_a/b/a_fold"/>
</dbReference>
<feature type="domain" description="CN hydrolase" evidence="12">
    <location>
        <begin position="27"/>
        <end position="270"/>
    </location>
</feature>
<dbReference type="SUPFAM" id="SSF52402">
    <property type="entry name" value="Adenine nucleotide alpha hydrolases-like"/>
    <property type="match status" value="1"/>
</dbReference>
<feature type="active site" description="Nucleophile; for glutaminase activity" evidence="7">
    <location>
        <position position="174"/>
    </location>
</feature>
<dbReference type="InterPro" id="IPR003010">
    <property type="entry name" value="C-N_Hydrolase"/>
</dbReference>
<evidence type="ECO:0000256" key="11">
    <source>
        <dbReference type="SAM" id="MobiDB-lite"/>
    </source>
</evidence>
<organism evidence="15">
    <name type="scientific">Candidatus Kentrum sp. FM</name>
    <dbReference type="NCBI Taxonomy" id="2126340"/>
    <lineage>
        <taxon>Bacteria</taxon>
        <taxon>Pseudomonadati</taxon>
        <taxon>Pseudomonadota</taxon>
        <taxon>Gammaproteobacteria</taxon>
        <taxon>Candidatus Kentrum</taxon>
    </lineage>
</organism>
<keyword evidence="6 7" id="KW-0520">NAD</keyword>
<feature type="binding site" evidence="7">
    <location>
        <position position="206"/>
    </location>
    <ligand>
        <name>L-glutamine</name>
        <dbReference type="ChEBI" id="CHEBI:58359"/>
    </ligand>
</feature>
<dbReference type="EC" id="6.3.5.1" evidence="7 8"/>
<keyword evidence="3 7" id="KW-0436">Ligase</keyword>
<proteinExistence type="inferred from homology"/>
<dbReference type="CDD" id="cd00553">
    <property type="entry name" value="NAD_synthase"/>
    <property type="match status" value="1"/>
</dbReference>
<comment type="pathway">
    <text evidence="1 7 8">Cofactor biosynthesis; NAD(+) biosynthesis; NAD(+) from deamido-NAD(+) (L-Gln route): step 1/1.</text>
</comment>
<dbReference type="InterPro" id="IPR000132">
    <property type="entry name" value="Nitrilase/CN_hydratase_CS"/>
</dbReference>
<dbReference type="InterPro" id="IPR022310">
    <property type="entry name" value="NAD/GMP_synthase"/>
</dbReference>
<accession>A0A450WMU4</accession>
<feature type="binding site" evidence="7">
    <location>
        <position position="458"/>
    </location>
    <ligand>
        <name>deamido-NAD(+)</name>
        <dbReference type="ChEBI" id="CHEBI:58437"/>
        <note>ligand shared between two neighboring subunits</note>
    </ligand>
</feature>
<comment type="caution">
    <text evidence="7">Lacks conserved residue(s) required for the propagation of feature annotation.</text>
</comment>
<dbReference type="NCBIfam" id="TIGR00552">
    <property type="entry name" value="nadE"/>
    <property type="match status" value="1"/>
</dbReference>
<dbReference type="FunFam" id="3.40.50.620:FF:000106">
    <property type="entry name" value="Glutamine-dependent NAD(+) synthetase"/>
    <property type="match status" value="1"/>
</dbReference>
<name>A0A450WMU4_9GAMM</name>
<dbReference type="GO" id="GO:0009435">
    <property type="term" value="P:NAD+ biosynthetic process"/>
    <property type="evidence" value="ECO:0007669"/>
    <property type="project" value="UniProtKB-UniRule"/>
</dbReference>
<evidence type="ECO:0000256" key="10">
    <source>
        <dbReference type="RuleBase" id="RU003811"/>
    </source>
</evidence>
<dbReference type="Pfam" id="PF02540">
    <property type="entry name" value="NAD_synthase"/>
    <property type="match status" value="1"/>
</dbReference>
<evidence type="ECO:0000256" key="4">
    <source>
        <dbReference type="ARBA" id="ARBA00022741"/>
    </source>
</evidence>
<feature type="compositionally biased region" description="Basic and acidic residues" evidence="11">
    <location>
        <begin position="280"/>
        <end position="291"/>
    </location>
</feature>
<protein>
    <recommendedName>
        <fullName evidence="7 8">Glutamine-dependent NAD(+) synthetase</fullName>
        <ecNumber evidence="7 8">6.3.5.1</ecNumber>
    </recommendedName>
    <alternativeName>
        <fullName evidence="7 8">NAD(+) synthase [glutamine-hydrolyzing]</fullName>
    </alternativeName>
</protein>
<comment type="catalytic activity">
    <reaction evidence="7 8">
        <text>deamido-NAD(+) + L-glutamine + ATP + H2O = L-glutamate + AMP + diphosphate + NAD(+) + H(+)</text>
        <dbReference type="Rhea" id="RHEA:24384"/>
        <dbReference type="ChEBI" id="CHEBI:15377"/>
        <dbReference type="ChEBI" id="CHEBI:15378"/>
        <dbReference type="ChEBI" id="CHEBI:29985"/>
        <dbReference type="ChEBI" id="CHEBI:30616"/>
        <dbReference type="ChEBI" id="CHEBI:33019"/>
        <dbReference type="ChEBI" id="CHEBI:57540"/>
        <dbReference type="ChEBI" id="CHEBI:58359"/>
        <dbReference type="ChEBI" id="CHEBI:58437"/>
        <dbReference type="ChEBI" id="CHEBI:456215"/>
        <dbReference type="EC" id="6.3.5.1"/>
    </reaction>
</comment>
<feature type="binding site" evidence="7">
    <location>
        <position position="429"/>
    </location>
    <ligand>
        <name>deamido-NAD(+)</name>
        <dbReference type="ChEBI" id="CHEBI:58437"/>
        <note>ligand shared between two neighboring subunits</note>
    </ligand>
</feature>
<dbReference type="InterPro" id="IPR036526">
    <property type="entry name" value="C-N_Hydrolase_sf"/>
</dbReference>
<feature type="active site" description="Proton acceptor" evidence="9">
    <location>
        <position position="68"/>
    </location>
</feature>
<dbReference type="GO" id="GO:0004359">
    <property type="term" value="F:glutaminase activity"/>
    <property type="evidence" value="ECO:0007669"/>
    <property type="project" value="InterPro"/>
</dbReference>
<feature type="binding site" evidence="7">
    <location>
        <position position="200"/>
    </location>
    <ligand>
        <name>L-glutamine</name>
        <dbReference type="ChEBI" id="CHEBI:58359"/>
    </ligand>
</feature>
<dbReference type="GO" id="GO:0005737">
    <property type="term" value="C:cytoplasm"/>
    <property type="evidence" value="ECO:0007669"/>
    <property type="project" value="InterPro"/>
</dbReference>
<dbReference type="GO" id="GO:0005524">
    <property type="term" value="F:ATP binding"/>
    <property type="evidence" value="ECO:0007669"/>
    <property type="project" value="UniProtKB-UniRule"/>
</dbReference>
<dbReference type="EMBL" id="CAADEZ010000261">
    <property type="protein sequence ID" value="VFJ60347.1"/>
    <property type="molecule type" value="Genomic_DNA"/>
</dbReference>
<keyword evidence="4 7" id="KW-0547">Nucleotide-binding</keyword>
<dbReference type="PROSITE" id="PS50263">
    <property type="entry name" value="CN_HYDROLASE"/>
    <property type="match status" value="1"/>
</dbReference>
<feature type="region of interest" description="Disordered" evidence="11">
    <location>
        <begin position="1"/>
        <end position="21"/>
    </location>
</feature>
<feature type="binding site" evidence="7">
    <location>
        <position position="453"/>
    </location>
    <ligand>
        <name>ATP</name>
        <dbReference type="ChEBI" id="CHEBI:30616"/>
    </ligand>
</feature>
<evidence type="ECO:0000256" key="9">
    <source>
        <dbReference type="PROSITE-ProRule" id="PRU10139"/>
    </source>
</evidence>
<dbReference type="UniPathway" id="UPA00253">
    <property type="reaction ID" value="UER00334"/>
</dbReference>
<evidence type="ECO:0000256" key="1">
    <source>
        <dbReference type="ARBA" id="ARBA00005188"/>
    </source>
</evidence>
<dbReference type="CDD" id="cd07570">
    <property type="entry name" value="GAT_Gln-NAD-synth"/>
    <property type="match status" value="1"/>
</dbReference>
<dbReference type="SUPFAM" id="SSF56317">
    <property type="entry name" value="Carbon-nitrogen hydrolase"/>
    <property type="match status" value="1"/>
</dbReference>
<evidence type="ECO:0000313" key="13">
    <source>
        <dbReference type="EMBL" id="VFJ60347.1"/>
    </source>
</evidence>
<evidence type="ECO:0000256" key="3">
    <source>
        <dbReference type="ARBA" id="ARBA00022598"/>
    </source>
</evidence>
<dbReference type="PIRSF" id="PIRSF006630">
    <property type="entry name" value="NADS_GAT"/>
    <property type="match status" value="1"/>
</dbReference>
<dbReference type="InterPro" id="IPR014445">
    <property type="entry name" value="Gln-dep_NAD_synthase"/>
</dbReference>
<comment type="similarity">
    <text evidence="2 7 8">In the C-terminal section; belongs to the NAD synthetase family.</text>
</comment>
<reference evidence="15" key="1">
    <citation type="submission" date="2019-02" db="EMBL/GenBank/DDBJ databases">
        <authorList>
            <person name="Gruber-Vodicka R. H."/>
            <person name="Seah K. B. B."/>
        </authorList>
    </citation>
    <scope>NUCLEOTIDE SEQUENCE</scope>
    <source>
        <strain evidence="13">BECK_BZ163</strain>
        <strain evidence="15">BECK_BZ164</strain>
        <strain evidence="14">BECK_BZ165</strain>
    </source>
</reference>